<dbReference type="InterPro" id="IPR000477">
    <property type="entry name" value="RT_dom"/>
</dbReference>
<sequence length="966" mass="110330">MKLKIISWNVRGLNGVEKSLQIRNLLRSWRADIVCLQETKLEWITRGIVRSIWGCPYVDWLYLGSEGASGGIVLMWDRRVVEKVEEVVGHFSVSCKFKNVGDQFEWAFTGVYGPNLNKRRRKMWEELTGLISWWDLPWCLGGDFNIIRFPSERLGAASCSQAMYGFSDFISLHGLMDIPMDGGLYTWSNSSSASRIDRFLFSLLLAKHFTLFSQKRLSRVENFVDKVKTWWASYLFQGNPSFILAKKLAALKLDLKKWNEAEFGNVTIKKQQLWNKLNDLDVREEIQPLTAEEKLEQTILRTDIEKLTLLEEISWRQKSRVLHLREGDANTKIFHRMANSHRRTNGIENLMVDGILSSDQSMIANCITQFFEKLYSEEQVNRPFPEVLVFPRISGDKADWLDRPFDETEIFEVIKNFNGDKSPGPDGFPMAFFQACWGILKPDRMAVFHHIFAKGQFEKSLNATFITFILKKIAAIKVRDFRPVSLVGGVYKIIAKVLANRLRTVMEDIISASQNAFVRNRQILDPVLIANECLDSRLKTGLPGLLCKLDVEKAFDHVNWGFLMQLLEKGGLRQGDPLSPLLFVLVMEALGRMLDKAMHDGHMSGFDVGCVEGRSLVVSHLLFADDTLLFCGADLDQVLFLRMILIWFEAVSGLKKNLGKSELVPVGMVHNLDLLLNVLGCTQGTLPMKYLGLPLGAKFKDKAIWNPILEKIERRLAGWKRLYLSKGGRVTLIKSTLSNLPTYFLSLFPIPIAVANRIEKLQRNFLWGGIGDEPKFHLVKWATVCSPIASGGLGIRKIRPFNEALLGKWLWRFGMERAALWRQVIEVKYGRESGGWCTKPDNGPYGVGLWKNISRGWPSFSCHILYDIGDVSRVKFWQDHWCGETSLVVSYPELYRFCRDKEASVAELMKLENGVLFWDVSFFRGVHDRESEALTGFMDTIYGASVKGLGEDKMCWKLDKEKGFLV</sequence>
<dbReference type="GO" id="GO:0006281">
    <property type="term" value="P:DNA repair"/>
    <property type="evidence" value="ECO:0007669"/>
    <property type="project" value="InterPro"/>
</dbReference>
<dbReference type="PROSITE" id="PS00726">
    <property type="entry name" value="AP_NUCLEASE_F1_1"/>
    <property type="match status" value="1"/>
</dbReference>
<dbReference type="Gene3D" id="3.60.10.10">
    <property type="entry name" value="Endonuclease/exonuclease/phosphatase"/>
    <property type="match status" value="1"/>
</dbReference>
<evidence type="ECO:0000259" key="1">
    <source>
        <dbReference type="PROSITE" id="PS50878"/>
    </source>
</evidence>
<dbReference type="InterPro" id="IPR005135">
    <property type="entry name" value="Endo/exonuclease/phosphatase"/>
</dbReference>
<dbReference type="Proteomes" id="UP001459277">
    <property type="component" value="Unassembled WGS sequence"/>
</dbReference>
<feature type="domain" description="Reverse transcriptase" evidence="1">
    <location>
        <begin position="450"/>
        <end position="695"/>
    </location>
</feature>
<comment type="caution">
    <text evidence="2">The sequence shown here is derived from an EMBL/GenBank/DDBJ whole genome shotgun (WGS) entry which is preliminary data.</text>
</comment>
<keyword evidence="3" id="KW-1185">Reference proteome</keyword>
<proteinExistence type="predicted"/>
<dbReference type="EMBL" id="JAZDWU010000009">
    <property type="protein sequence ID" value="KAK9992045.1"/>
    <property type="molecule type" value="Genomic_DNA"/>
</dbReference>
<name>A0AAW2C1A4_9ROSI</name>
<dbReference type="GO" id="GO:0004519">
    <property type="term" value="F:endonuclease activity"/>
    <property type="evidence" value="ECO:0007669"/>
    <property type="project" value="InterPro"/>
</dbReference>
<dbReference type="Pfam" id="PF00078">
    <property type="entry name" value="RVT_1"/>
    <property type="match status" value="2"/>
</dbReference>
<evidence type="ECO:0000313" key="3">
    <source>
        <dbReference type="Proteomes" id="UP001459277"/>
    </source>
</evidence>
<protein>
    <recommendedName>
        <fullName evidence="1">Reverse transcriptase domain-containing protein</fullName>
    </recommendedName>
</protein>
<dbReference type="AlphaFoldDB" id="A0AAW2C1A4"/>
<gene>
    <name evidence="2" type="ORF">SO802_027030</name>
</gene>
<dbReference type="InterPro" id="IPR020847">
    <property type="entry name" value="AP_endonuclease_F1_BS"/>
</dbReference>
<dbReference type="InterPro" id="IPR036691">
    <property type="entry name" value="Endo/exonu/phosph_ase_sf"/>
</dbReference>
<dbReference type="InterPro" id="IPR043502">
    <property type="entry name" value="DNA/RNA_pol_sf"/>
</dbReference>
<dbReference type="SUPFAM" id="SSF56219">
    <property type="entry name" value="DNase I-like"/>
    <property type="match status" value="1"/>
</dbReference>
<dbReference type="SUPFAM" id="SSF56672">
    <property type="entry name" value="DNA/RNA polymerases"/>
    <property type="match status" value="1"/>
</dbReference>
<reference evidence="2 3" key="1">
    <citation type="submission" date="2024-01" db="EMBL/GenBank/DDBJ databases">
        <title>A telomere-to-telomere, gap-free genome of sweet tea (Lithocarpus litseifolius).</title>
        <authorList>
            <person name="Zhou J."/>
        </authorList>
    </citation>
    <scope>NUCLEOTIDE SEQUENCE [LARGE SCALE GENOMIC DNA]</scope>
    <source>
        <strain evidence="2">Zhou-2022a</strain>
        <tissue evidence="2">Leaf</tissue>
    </source>
</reference>
<evidence type="ECO:0000313" key="2">
    <source>
        <dbReference type="EMBL" id="KAK9992045.1"/>
    </source>
</evidence>
<dbReference type="Pfam" id="PF03372">
    <property type="entry name" value="Exo_endo_phos"/>
    <property type="match status" value="1"/>
</dbReference>
<dbReference type="PANTHER" id="PTHR33116">
    <property type="entry name" value="REVERSE TRANSCRIPTASE ZINC-BINDING DOMAIN-CONTAINING PROTEIN-RELATED-RELATED"/>
    <property type="match status" value="1"/>
</dbReference>
<dbReference type="GO" id="GO:0003677">
    <property type="term" value="F:DNA binding"/>
    <property type="evidence" value="ECO:0007669"/>
    <property type="project" value="InterPro"/>
</dbReference>
<organism evidence="2 3">
    <name type="scientific">Lithocarpus litseifolius</name>
    <dbReference type="NCBI Taxonomy" id="425828"/>
    <lineage>
        <taxon>Eukaryota</taxon>
        <taxon>Viridiplantae</taxon>
        <taxon>Streptophyta</taxon>
        <taxon>Embryophyta</taxon>
        <taxon>Tracheophyta</taxon>
        <taxon>Spermatophyta</taxon>
        <taxon>Magnoliopsida</taxon>
        <taxon>eudicotyledons</taxon>
        <taxon>Gunneridae</taxon>
        <taxon>Pentapetalae</taxon>
        <taxon>rosids</taxon>
        <taxon>fabids</taxon>
        <taxon>Fagales</taxon>
        <taxon>Fagaceae</taxon>
        <taxon>Lithocarpus</taxon>
    </lineage>
</organism>
<dbReference type="CDD" id="cd01650">
    <property type="entry name" value="RT_nLTR_like"/>
    <property type="match status" value="1"/>
</dbReference>
<dbReference type="PANTHER" id="PTHR33116:SF78">
    <property type="entry name" value="OS12G0587133 PROTEIN"/>
    <property type="match status" value="1"/>
</dbReference>
<dbReference type="PROSITE" id="PS50878">
    <property type="entry name" value="RT_POL"/>
    <property type="match status" value="1"/>
</dbReference>
<accession>A0AAW2C1A4</accession>